<keyword evidence="2 6" id="KW-0349">Heme</keyword>
<feature type="chain" id="PRO_5015692989" evidence="7">
    <location>
        <begin position="30"/>
        <end position="630"/>
    </location>
</feature>
<protein>
    <submittedName>
        <fullName evidence="9">Cytochrome c peroxidase</fullName>
    </submittedName>
</protein>
<evidence type="ECO:0000256" key="3">
    <source>
        <dbReference type="ARBA" id="ARBA00022723"/>
    </source>
</evidence>
<name>A0A2T6ADH1_9RHOB</name>
<gene>
    <name evidence="9" type="ORF">C8N44_12641</name>
</gene>
<dbReference type="PANTHER" id="PTHR30600">
    <property type="entry name" value="CYTOCHROME C PEROXIDASE-RELATED"/>
    <property type="match status" value="1"/>
</dbReference>
<evidence type="ECO:0000256" key="2">
    <source>
        <dbReference type="ARBA" id="ARBA00022617"/>
    </source>
</evidence>
<dbReference type="InterPro" id="IPR009056">
    <property type="entry name" value="Cyt_c-like_dom"/>
</dbReference>
<reference evidence="9 10" key="1">
    <citation type="submission" date="2018-04" db="EMBL/GenBank/DDBJ databases">
        <title>Genomic Encyclopedia of Archaeal and Bacterial Type Strains, Phase II (KMG-II): from individual species to whole genera.</title>
        <authorList>
            <person name="Goeker M."/>
        </authorList>
    </citation>
    <scope>NUCLEOTIDE SEQUENCE [LARGE SCALE GENOMIC DNA]</scope>
    <source>
        <strain evidence="9 10">DSM 29329</strain>
    </source>
</reference>
<dbReference type="RefSeq" id="WP_107978128.1">
    <property type="nucleotide sequence ID" value="NZ_BMEZ01000031.1"/>
</dbReference>
<organism evidence="9 10">
    <name type="scientific">Allosediminivita pacifica</name>
    <dbReference type="NCBI Taxonomy" id="1267769"/>
    <lineage>
        <taxon>Bacteria</taxon>
        <taxon>Pseudomonadati</taxon>
        <taxon>Pseudomonadota</taxon>
        <taxon>Alphaproteobacteria</taxon>
        <taxon>Rhodobacterales</taxon>
        <taxon>Paracoccaceae</taxon>
        <taxon>Allosediminivita</taxon>
    </lineage>
</organism>
<dbReference type="Proteomes" id="UP000244069">
    <property type="component" value="Unassembled WGS sequence"/>
</dbReference>
<dbReference type="InterPro" id="IPR036909">
    <property type="entry name" value="Cyt_c-like_dom_sf"/>
</dbReference>
<dbReference type="GO" id="GO:0046872">
    <property type="term" value="F:metal ion binding"/>
    <property type="evidence" value="ECO:0007669"/>
    <property type="project" value="UniProtKB-KW"/>
</dbReference>
<evidence type="ECO:0000256" key="4">
    <source>
        <dbReference type="ARBA" id="ARBA00023002"/>
    </source>
</evidence>
<evidence type="ECO:0000313" key="9">
    <source>
        <dbReference type="EMBL" id="PTX41874.1"/>
    </source>
</evidence>
<dbReference type="GO" id="GO:0030313">
    <property type="term" value="C:cell envelope"/>
    <property type="evidence" value="ECO:0007669"/>
    <property type="project" value="UniProtKB-SubCell"/>
</dbReference>
<keyword evidence="4" id="KW-0560">Oxidoreductase</keyword>
<dbReference type="GO" id="GO:0004130">
    <property type="term" value="F:cytochrome-c peroxidase activity"/>
    <property type="evidence" value="ECO:0007669"/>
    <property type="project" value="TreeGrafter"/>
</dbReference>
<evidence type="ECO:0000256" key="7">
    <source>
        <dbReference type="SAM" id="SignalP"/>
    </source>
</evidence>
<dbReference type="EMBL" id="QBKN01000026">
    <property type="protein sequence ID" value="PTX41874.1"/>
    <property type="molecule type" value="Genomic_DNA"/>
</dbReference>
<evidence type="ECO:0000259" key="8">
    <source>
        <dbReference type="PROSITE" id="PS51007"/>
    </source>
</evidence>
<dbReference type="PROSITE" id="PS51007">
    <property type="entry name" value="CYTC"/>
    <property type="match status" value="1"/>
</dbReference>
<proteinExistence type="predicted"/>
<evidence type="ECO:0000313" key="10">
    <source>
        <dbReference type="Proteomes" id="UP000244069"/>
    </source>
</evidence>
<dbReference type="InterPro" id="IPR004852">
    <property type="entry name" value="Di-haem_cyt_c_peroxidsae"/>
</dbReference>
<feature type="domain" description="Cytochrome c" evidence="8">
    <location>
        <begin position="412"/>
        <end position="520"/>
    </location>
</feature>
<feature type="signal peptide" evidence="7">
    <location>
        <begin position="1"/>
        <end position="29"/>
    </location>
</feature>
<keyword evidence="7" id="KW-0732">Signal</keyword>
<keyword evidence="5 6" id="KW-0408">Iron</keyword>
<dbReference type="SUPFAM" id="SSF46626">
    <property type="entry name" value="Cytochrome c"/>
    <property type="match status" value="2"/>
</dbReference>
<evidence type="ECO:0000256" key="6">
    <source>
        <dbReference type="PROSITE-ProRule" id="PRU00433"/>
    </source>
</evidence>
<keyword evidence="3 6" id="KW-0479">Metal-binding</keyword>
<evidence type="ECO:0000256" key="5">
    <source>
        <dbReference type="ARBA" id="ARBA00023004"/>
    </source>
</evidence>
<dbReference type="GO" id="GO:0009055">
    <property type="term" value="F:electron transfer activity"/>
    <property type="evidence" value="ECO:0007669"/>
    <property type="project" value="InterPro"/>
</dbReference>
<dbReference type="PANTHER" id="PTHR30600:SF13">
    <property type="entry name" value="METHYLAMINE UTILIZATION PROTEIN"/>
    <property type="match status" value="1"/>
</dbReference>
<dbReference type="AlphaFoldDB" id="A0A2T6ADH1"/>
<comment type="caution">
    <text evidence="9">The sequence shown here is derived from an EMBL/GenBank/DDBJ whole genome shotgun (WGS) entry which is preliminary data.</text>
</comment>
<dbReference type="Pfam" id="PF03150">
    <property type="entry name" value="CCP_MauG"/>
    <property type="match status" value="1"/>
</dbReference>
<dbReference type="OrthoDB" id="9805202at2"/>
<dbReference type="Gene3D" id="1.10.760.10">
    <property type="entry name" value="Cytochrome c-like domain"/>
    <property type="match status" value="2"/>
</dbReference>
<sequence length="630" mass="67309">MQATLSPNLRVKCIIVSAAAALAGSVALATPAKQVPWLPEAAAYRLTLHYGNLAPVPWEAIAEAWSEPYRGAEFPDGAFDRIAENSALSTEAVAAAIAAEDRHALFGAATRLLASRIGEELARAIAASSPSAAQAAVSEAQELYRAFGDHVQAADPEAARELGLAWLELTSAAGSSGVLGAGAVALDDARMKAAGKVIRDYLAANYLTSEFDRRAKLSAVPETVAAGGTATDIPATLPPGSDIFDQDPLPRLVLNFEEQGIDEKDLPMVAYGDMLFDSPEIFGEPARSVGIACSSCHNRSDINQRFFIPGVSHQPGAVDVDGAFFNPMFNDRRADSLDIPSLRGLRFTGPYGRDGRFASLREFSRNVIVNEFGGAEPTPFMLDALVAYLFEFDFLPNAMVTPEGALTEVASDAAHRGEAIFNRPMAGLDDKSCASCHIPSANFLDGRAHDIGSAEPGYDGARAGAFDTPTLLGTAYTAPYFHDGALPTLASVVDWFDETKSLELSDQERSDLTAYLEAVGAADDPYEGFGERNTPFRLAFEELTTFASTLDTLLPARDRQHTLLLTDTVAADLAADAGTMSNQSARPEIYSLARLLVDVGEAVRADDWTAAEAHWTTFKAEAEKIEERVY</sequence>
<keyword evidence="10" id="KW-1185">Reference proteome</keyword>
<dbReference type="GO" id="GO:0020037">
    <property type="term" value="F:heme binding"/>
    <property type="evidence" value="ECO:0007669"/>
    <property type="project" value="InterPro"/>
</dbReference>
<evidence type="ECO:0000256" key="1">
    <source>
        <dbReference type="ARBA" id="ARBA00004196"/>
    </source>
</evidence>
<keyword evidence="9" id="KW-0575">Peroxidase</keyword>
<comment type="subcellular location">
    <subcellularLocation>
        <location evidence="1">Cell envelope</location>
    </subcellularLocation>
</comment>
<dbReference type="InterPro" id="IPR051395">
    <property type="entry name" value="Cytochrome_c_Peroxidase/MauG"/>
</dbReference>
<accession>A0A2T6ADH1</accession>